<evidence type="ECO:0000313" key="2">
    <source>
        <dbReference type="Proteomes" id="UP000000238"/>
    </source>
</evidence>
<dbReference type="AlphaFoldDB" id="Q2S772"/>
<sequence>MLSNNEHQDAIIALQAAMKELWDASYAELLQRAGSHSETAVTSAAGNRYLIMIDIAHPNQLECALEISGCLAMMQDGVAVKSRTGASFYVTPDDLKVGDYLVANAQ</sequence>
<proteinExistence type="predicted"/>
<protein>
    <submittedName>
        <fullName evidence="1">Uncharacterized protein</fullName>
    </submittedName>
</protein>
<dbReference type="OrthoDB" id="9878135at2"/>
<keyword evidence="2" id="KW-1185">Reference proteome</keyword>
<dbReference type="EMBL" id="CP000155">
    <property type="protein sequence ID" value="ABC33502.1"/>
    <property type="molecule type" value="Genomic_DNA"/>
</dbReference>
<name>Q2S772_HAHCH</name>
<dbReference type="Proteomes" id="UP000000238">
    <property type="component" value="Chromosome"/>
</dbReference>
<dbReference type="HOGENOM" id="CLU_2219427_0_0_6"/>
<reference evidence="1 2" key="1">
    <citation type="journal article" date="2005" name="Nucleic Acids Res.">
        <title>Genomic blueprint of Hahella chejuensis, a marine microbe producing an algicidal agent.</title>
        <authorList>
            <person name="Jeong H."/>
            <person name="Yim J.H."/>
            <person name="Lee C."/>
            <person name="Choi S.-H."/>
            <person name="Park Y.K."/>
            <person name="Yoon S.H."/>
            <person name="Hur C.-G."/>
            <person name="Kang H.-Y."/>
            <person name="Kim D."/>
            <person name="Lee H.H."/>
            <person name="Park K.H."/>
            <person name="Park S.-H."/>
            <person name="Park H.-S."/>
            <person name="Lee H.K."/>
            <person name="Oh T.K."/>
            <person name="Kim J.F."/>
        </authorList>
    </citation>
    <scope>NUCLEOTIDE SEQUENCE [LARGE SCALE GENOMIC DNA]</scope>
    <source>
        <strain evidence="1 2">KCTC 2396</strain>
    </source>
</reference>
<accession>Q2S772</accession>
<dbReference type="RefSeq" id="WP_011400552.1">
    <property type="nucleotide sequence ID" value="NC_007645.1"/>
</dbReference>
<evidence type="ECO:0000313" key="1">
    <source>
        <dbReference type="EMBL" id="ABC33502.1"/>
    </source>
</evidence>
<organism evidence="1 2">
    <name type="scientific">Hahella chejuensis (strain KCTC 2396)</name>
    <dbReference type="NCBI Taxonomy" id="349521"/>
    <lineage>
        <taxon>Bacteria</taxon>
        <taxon>Pseudomonadati</taxon>
        <taxon>Pseudomonadota</taxon>
        <taxon>Gammaproteobacteria</taxon>
        <taxon>Oceanospirillales</taxon>
        <taxon>Hahellaceae</taxon>
        <taxon>Hahella</taxon>
    </lineage>
</organism>
<gene>
    <name evidence="1" type="ordered locus">HCH_06885</name>
</gene>
<dbReference type="KEGG" id="hch:HCH_06885"/>